<dbReference type="EMBL" id="JAVDTI010000003">
    <property type="protein sequence ID" value="MDR6806950.1"/>
    <property type="molecule type" value="Genomic_DNA"/>
</dbReference>
<keyword evidence="2" id="KW-1185">Reference proteome</keyword>
<organism evidence="1 2">
    <name type="scientific">Dyadobacter fermentans</name>
    <dbReference type="NCBI Taxonomy" id="94254"/>
    <lineage>
        <taxon>Bacteria</taxon>
        <taxon>Pseudomonadati</taxon>
        <taxon>Bacteroidota</taxon>
        <taxon>Cytophagia</taxon>
        <taxon>Cytophagales</taxon>
        <taxon>Spirosomataceae</taxon>
        <taxon>Dyadobacter</taxon>
    </lineage>
</organism>
<comment type="caution">
    <text evidence="1">The sequence shown here is derived from an EMBL/GenBank/DDBJ whole genome shotgun (WGS) entry which is preliminary data.</text>
</comment>
<protein>
    <submittedName>
        <fullName evidence="1">Uncharacterized protein</fullName>
    </submittedName>
</protein>
<name>A0ABU1R2Z8_9BACT</name>
<evidence type="ECO:0000313" key="2">
    <source>
        <dbReference type="Proteomes" id="UP001264980"/>
    </source>
</evidence>
<gene>
    <name evidence="1" type="ORF">J2W84_003998</name>
</gene>
<evidence type="ECO:0000313" key="1">
    <source>
        <dbReference type="EMBL" id="MDR6806950.1"/>
    </source>
</evidence>
<reference evidence="1 2" key="1">
    <citation type="submission" date="2023-07" db="EMBL/GenBank/DDBJ databases">
        <title>Sorghum-associated microbial communities from plants grown in Nebraska, USA.</title>
        <authorList>
            <person name="Schachtman D."/>
        </authorList>
    </citation>
    <scope>NUCLEOTIDE SEQUENCE [LARGE SCALE GENOMIC DNA]</scope>
    <source>
        <strain evidence="1 2">BE57</strain>
    </source>
</reference>
<sequence length="86" mass="9382">MKVGPGVTLSRNFFVPLNKNVSYENDVVNAALGSCRSGSLSPGEYTASERRTGKGTASEIIGQREVPLSKGYRDAFMQLVQKNRPF</sequence>
<proteinExistence type="predicted"/>
<accession>A0ABU1R2Z8</accession>
<dbReference type="Proteomes" id="UP001264980">
    <property type="component" value="Unassembled WGS sequence"/>
</dbReference>